<sequence length="408" mass="44377">MTFASAASSASLVKKAAKQFKRLRPLDGALIDGGFPGAPVNPSMAVALAKEGPERATCYERVRDATLRWFIARQAFFLSLAMIIIVLFVIDILVIIVFVWGSMFGVGIIGRNSACDVNLSDPAVLVTSEETVTYPPMICVDVHADGSCGRSEYVADFCNLNQYMWNICIKVIMFLLTYINVLPIPWRVAIGIDAWGDVCLAHGKFEPPGVDFYDRPTEAMWFHIPRHRRALIALLLNLSYVGHISAVVCTVVYWEYIETQTWPGMFAINLPAMTSIITIITAAVLQGNAEAKLVAEQPERFPPPMIKYIKEAVREWRAGKSGKPLIATIRAHVADLDDLVEKSGGRKTQTLALTSIAVDNDRLTAAAGSSRALGAGVSGRGWNTGRSASRVHPTTSTTSTGTDGQADS</sequence>
<feature type="transmembrane region" description="Helical" evidence="2">
    <location>
        <begin position="230"/>
        <end position="254"/>
    </location>
</feature>
<evidence type="ECO:0000256" key="2">
    <source>
        <dbReference type="SAM" id="Phobius"/>
    </source>
</evidence>
<feature type="region of interest" description="Disordered" evidence="1">
    <location>
        <begin position="369"/>
        <end position="408"/>
    </location>
</feature>
<feature type="transmembrane region" description="Helical" evidence="2">
    <location>
        <begin position="163"/>
        <end position="182"/>
    </location>
</feature>
<evidence type="ECO:0000256" key="1">
    <source>
        <dbReference type="SAM" id="MobiDB-lite"/>
    </source>
</evidence>
<dbReference type="EMBL" id="HBKO01006958">
    <property type="protein sequence ID" value="CAE2197977.1"/>
    <property type="molecule type" value="Transcribed_RNA"/>
</dbReference>
<evidence type="ECO:0000313" key="3">
    <source>
        <dbReference type="EMBL" id="CAE2197977.1"/>
    </source>
</evidence>
<protein>
    <recommendedName>
        <fullName evidence="4">Transmembrane protein</fullName>
    </recommendedName>
</protein>
<keyword evidence="2" id="KW-0812">Transmembrane</keyword>
<gene>
    <name evidence="3" type="ORF">CPOL0286_LOCUS3331</name>
</gene>
<accession>A0A7S4M399</accession>
<dbReference type="AlphaFoldDB" id="A0A7S4M399"/>
<feature type="transmembrane region" description="Helical" evidence="2">
    <location>
        <begin position="75"/>
        <end position="100"/>
    </location>
</feature>
<organism evidence="3">
    <name type="scientific">Prymnesium polylepis</name>
    <dbReference type="NCBI Taxonomy" id="72548"/>
    <lineage>
        <taxon>Eukaryota</taxon>
        <taxon>Haptista</taxon>
        <taxon>Haptophyta</taxon>
        <taxon>Prymnesiophyceae</taxon>
        <taxon>Prymnesiales</taxon>
        <taxon>Prymnesiaceae</taxon>
        <taxon>Prymnesium</taxon>
    </lineage>
</organism>
<keyword evidence="2" id="KW-0472">Membrane</keyword>
<reference evidence="3" key="1">
    <citation type="submission" date="2021-01" db="EMBL/GenBank/DDBJ databases">
        <authorList>
            <person name="Corre E."/>
            <person name="Pelletier E."/>
            <person name="Niang G."/>
            <person name="Scheremetjew M."/>
            <person name="Finn R."/>
            <person name="Kale V."/>
            <person name="Holt S."/>
            <person name="Cochrane G."/>
            <person name="Meng A."/>
            <person name="Brown T."/>
            <person name="Cohen L."/>
        </authorList>
    </citation>
    <scope>NUCLEOTIDE SEQUENCE</scope>
    <source>
        <strain evidence="3">UIO037</strain>
    </source>
</reference>
<keyword evidence="2" id="KW-1133">Transmembrane helix</keyword>
<proteinExistence type="predicted"/>
<evidence type="ECO:0008006" key="4">
    <source>
        <dbReference type="Google" id="ProtNLM"/>
    </source>
</evidence>
<feature type="transmembrane region" description="Helical" evidence="2">
    <location>
        <begin position="266"/>
        <end position="285"/>
    </location>
</feature>
<name>A0A7S4M399_9EUKA</name>